<gene>
    <name evidence="1" type="ORF">METZ01_LOCUS87174</name>
</gene>
<evidence type="ECO:0000313" key="1">
    <source>
        <dbReference type="EMBL" id="SVA34320.1"/>
    </source>
</evidence>
<dbReference type="AlphaFoldDB" id="A0A381V1S7"/>
<accession>A0A381V1S7</accession>
<sequence>MTYSFSNSVKTLSKVKPVLHILLVILFIISACSSFKVSRKEKKPVQTVKSDYRIVKKENRYTQTHMIRQKSNGFFVQFEQERRSVDMDIIISSLKVPYLRVSYYGTEPLSIPSGQTLTFNVNGSEIKLSSKRQSNRLARRNEVVEVISYLITRGQMKKVANGNKATCSLHTYTFPIPEKMRTNWNDFIDAYWN</sequence>
<protein>
    <submittedName>
        <fullName evidence="1">Uncharacterized protein</fullName>
    </submittedName>
</protein>
<organism evidence="1">
    <name type="scientific">marine metagenome</name>
    <dbReference type="NCBI Taxonomy" id="408172"/>
    <lineage>
        <taxon>unclassified sequences</taxon>
        <taxon>metagenomes</taxon>
        <taxon>ecological metagenomes</taxon>
    </lineage>
</organism>
<proteinExistence type="predicted"/>
<reference evidence="1" key="1">
    <citation type="submission" date="2018-05" db="EMBL/GenBank/DDBJ databases">
        <authorList>
            <person name="Lanie J.A."/>
            <person name="Ng W.-L."/>
            <person name="Kazmierczak K.M."/>
            <person name="Andrzejewski T.M."/>
            <person name="Davidsen T.M."/>
            <person name="Wayne K.J."/>
            <person name="Tettelin H."/>
            <person name="Glass J.I."/>
            <person name="Rusch D."/>
            <person name="Podicherti R."/>
            <person name="Tsui H.-C.T."/>
            <person name="Winkler M.E."/>
        </authorList>
    </citation>
    <scope>NUCLEOTIDE SEQUENCE</scope>
</reference>
<name>A0A381V1S7_9ZZZZ</name>
<dbReference type="EMBL" id="UINC01007625">
    <property type="protein sequence ID" value="SVA34320.1"/>
    <property type="molecule type" value="Genomic_DNA"/>
</dbReference>